<protein>
    <submittedName>
        <fullName evidence="2">Uncharacterized protein</fullName>
    </submittedName>
</protein>
<accession>L5LIN3</accession>
<sequence length="70" mass="7344">MLLPRTASAIGSLPQRPETTEKGHPVPENSEANGAARGPAPDPDQGSHGADPKTPGTLRYPKIIFGSERD</sequence>
<name>L5LIN3_MYODS</name>
<gene>
    <name evidence="2" type="ORF">MDA_GLEAN10006764</name>
</gene>
<evidence type="ECO:0000313" key="3">
    <source>
        <dbReference type="Proteomes" id="UP000010556"/>
    </source>
</evidence>
<proteinExistence type="predicted"/>
<organism evidence="2 3">
    <name type="scientific">Myotis davidii</name>
    <name type="common">David's myotis</name>
    <dbReference type="NCBI Taxonomy" id="225400"/>
    <lineage>
        <taxon>Eukaryota</taxon>
        <taxon>Metazoa</taxon>
        <taxon>Chordata</taxon>
        <taxon>Craniata</taxon>
        <taxon>Vertebrata</taxon>
        <taxon>Euteleostomi</taxon>
        <taxon>Mammalia</taxon>
        <taxon>Eutheria</taxon>
        <taxon>Laurasiatheria</taxon>
        <taxon>Chiroptera</taxon>
        <taxon>Yangochiroptera</taxon>
        <taxon>Vespertilionidae</taxon>
        <taxon>Myotis</taxon>
    </lineage>
</organism>
<evidence type="ECO:0000256" key="1">
    <source>
        <dbReference type="SAM" id="MobiDB-lite"/>
    </source>
</evidence>
<feature type="region of interest" description="Disordered" evidence="1">
    <location>
        <begin position="1"/>
        <end position="70"/>
    </location>
</feature>
<evidence type="ECO:0000313" key="2">
    <source>
        <dbReference type="EMBL" id="ELK25766.1"/>
    </source>
</evidence>
<dbReference type="Proteomes" id="UP000010556">
    <property type="component" value="Unassembled WGS sequence"/>
</dbReference>
<keyword evidence="3" id="KW-1185">Reference proteome</keyword>
<dbReference type="AlphaFoldDB" id="L5LIN3"/>
<dbReference type="EMBL" id="KB111604">
    <property type="protein sequence ID" value="ELK25766.1"/>
    <property type="molecule type" value="Genomic_DNA"/>
</dbReference>
<reference evidence="3" key="1">
    <citation type="journal article" date="2013" name="Science">
        <title>Comparative analysis of bat genomes provides insight into the evolution of flight and immunity.</title>
        <authorList>
            <person name="Zhang G."/>
            <person name="Cowled C."/>
            <person name="Shi Z."/>
            <person name="Huang Z."/>
            <person name="Bishop-Lilly K.A."/>
            <person name="Fang X."/>
            <person name="Wynne J.W."/>
            <person name="Xiong Z."/>
            <person name="Baker M.L."/>
            <person name="Zhao W."/>
            <person name="Tachedjian M."/>
            <person name="Zhu Y."/>
            <person name="Zhou P."/>
            <person name="Jiang X."/>
            <person name="Ng J."/>
            <person name="Yang L."/>
            <person name="Wu L."/>
            <person name="Xiao J."/>
            <person name="Feng Y."/>
            <person name="Chen Y."/>
            <person name="Sun X."/>
            <person name="Zhang Y."/>
            <person name="Marsh G.A."/>
            <person name="Crameri G."/>
            <person name="Broder C.C."/>
            <person name="Frey K.G."/>
            <person name="Wang L.F."/>
            <person name="Wang J."/>
        </authorList>
    </citation>
    <scope>NUCLEOTIDE SEQUENCE [LARGE SCALE GENOMIC DNA]</scope>
</reference>